<dbReference type="Pfam" id="PF00520">
    <property type="entry name" value="Ion_trans"/>
    <property type="match status" value="1"/>
</dbReference>
<evidence type="ECO:0000256" key="7">
    <source>
        <dbReference type="ARBA" id="ARBA00022958"/>
    </source>
</evidence>
<evidence type="ECO:0000256" key="5">
    <source>
        <dbReference type="ARBA" id="ARBA00022826"/>
    </source>
</evidence>
<evidence type="ECO:0000256" key="8">
    <source>
        <dbReference type="ARBA" id="ARBA00022989"/>
    </source>
</evidence>
<dbReference type="InterPro" id="IPR028325">
    <property type="entry name" value="VG_K_chnl"/>
</dbReference>
<dbReference type="Gene3D" id="1.20.120.350">
    <property type="entry name" value="Voltage-gated potassium channels. Chain C"/>
    <property type="match status" value="1"/>
</dbReference>
<dbReference type="PANTHER" id="PTHR11537:SF254">
    <property type="entry name" value="POTASSIUM VOLTAGE-GATED CHANNEL PROTEIN SHAB"/>
    <property type="match status" value="1"/>
</dbReference>
<dbReference type="GO" id="GO:0001508">
    <property type="term" value="P:action potential"/>
    <property type="evidence" value="ECO:0007669"/>
    <property type="project" value="TreeGrafter"/>
</dbReference>
<keyword evidence="2" id="KW-0813">Transport</keyword>
<dbReference type="EMBL" id="JAENII010000002">
    <property type="protein sequence ID" value="MBK1826191.1"/>
    <property type="molecule type" value="Genomic_DNA"/>
</dbReference>
<organism evidence="14 15">
    <name type="scientific">Haloferula rosea</name>
    <dbReference type="NCBI Taxonomy" id="490093"/>
    <lineage>
        <taxon>Bacteria</taxon>
        <taxon>Pseudomonadati</taxon>
        <taxon>Verrucomicrobiota</taxon>
        <taxon>Verrucomicrobiia</taxon>
        <taxon>Verrucomicrobiales</taxon>
        <taxon>Verrucomicrobiaceae</taxon>
        <taxon>Haloferula</taxon>
    </lineage>
</organism>
<keyword evidence="4 12" id="KW-0812">Transmembrane</keyword>
<keyword evidence="5" id="KW-0631">Potassium channel</keyword>
<keyword evidence="6" id="KW-0851">Voltage-gated channel</keyword>
<feature type="domain" description="Ion transport" evidence="13">
    <location>
        <begin position="24"/>
        <end position="240"/>
    </location>
</feature>
<evidence type="ECO:0000256" key="6">
    <source>
        <dbReference type="ARBA" id="ARBA00022882"/>
    </source>
</evidence>
<comment type="subcellular location">
    <subcellularLocation>
        <location evidence="1">Membrane</location>
        <topology evidence="1">Multi-pass membrane protein</topology>
    </subcellularLocation>
</comment>
<keyword evidence="3" id="KW-0633">Potassium transport</keyword>
<dbReference type="RefSeq" id="WP_200276700.1">
    <property type="nucleotide sequence ID" value="NZ_JAENII010000002.1"/>
</dbReference>
<evidence type="ECO:0000256" key="3">
    <source>
        <dbReference type="ARBA" id="ARBA00022538"/>
    </source>
</evidence>
<name>A0A934RCR2_9BACT</name>
<feature type="transmembrane region" description="Helical" evidence="12">
    <location>
        <begin position="85"/>
        <end position="103"/>
    </location>
</feature>
<dbReference type="GO" id="GO:0008076">
    <property type="term" value="C:voltage-gated potassium channel complex"/>
    <property type="evidence" value="ECO:0007669"/>
    <property type="project" value="InterPro"/>
</dbReference>
<feature type="transmembrane region" description="Helical" evidence="12">
    <location>
        <begin position="55"/>
        <end position="73"/>
    </location>
</feature>
<keyword evidence="9" id="KW-0406">Ion transport</keyword>
<evidence type="ECO:0000256" key="12">
    <source>
        <dbReference type="SAM" id="Phobius"/>
    </source>
</evidence>
<evidence type="ECO:0000256" key="10">
    <source>
        <dbReference type="ARBA" id="ARBA00023136"/>
    </source>
</evidence>
<keyword evidence="15" id="KW-1185">Reference proteome</keyword>
<reference evidence="14" key="1">
    <citation type="submission" date="2021-01" db="EMBL/GenBank/DDBJ databases">
        <title>Modified the classification status of verrucomicrobia.</title>
        <authorList>
            <person name="Feng X."/>
        </authorList>
    </citation>
    <scope>NUCLEOTIDE SEQUENCE</scope>
    <source>
        <strain evidence="14">KCTC 22201</strain>
    </source>
</reference>
<keyword evidence="11" id="KW-0407">Ion channel</keyword>
<dbReference type="PANTHER" id="PTHR11537">
    <property type="entry name" value="VOLTAGE-GATED POTASSIUM CHANNEL"/>
    <property type="match status" value="1"/>
</dbReference>
<keyword evidence="7" id="KW-0630">Potassium</keyword>
<dbReference type="SUPFAM" id="SSF81324">
    <property type="entry name" value="Voltage-gated potassium channels"/>
    <property type="match status" value="1"/>
</dbReference>
<dbReference type="AlphaFoldDB" id="A0A934RCR2"/>
<dbReference type="Gene3D" id="1.10.287.70">
    <property type="match status" value="1"/>
</dbReference>
<feature type="transmembrane region" description="Helical" evidence="12">
    <location>
        <begin position="210"/>
        <end position="230"/>
    </location>
</feature>
<evidence type="ECO:0000313" key="15">
    <source>
        <dbReference type="Proteomes" id="UP000658278"/>
    </source>
</evidence>
<feature type="transmembrane region" description="Helical" evidence="12">
    <location>
        <begin position="25"/>
        <end position="43"/>
    </location>
</feature>
<evidence type="ECO:0000256" key="4">
    <source>
        <dbReference type="ARBA" id="ARBA00022692"/>
    </source>
</evidence>
<comment type="caution">
    <text evidence="14">The sequence shown here is derived from an EMBL/GenBank/DDBJ whole genome shotgun (WGS) entry which is preliminary data.</text>
</comment>
<evidence type="ECO:0000256" key="11">
    <source>
        <dbReference type="ARBA" id="ARBA00023303"/>
    </source>
</evidence>
<feature type="transmembrane region" description="Helical" evidence="12">
    <location>
        <begin position="178"/>
        <end position="198"/>
    </location>
</feature>
<sequence>MVDEVGAKEKWRKIIFEAETPSGRLFDVIILWLIVISVVVVMLETVDPIEAKVGNTFYILEWIFTGVFTFEYIGRLMTSRHPTKYAKSFFGIVDLLSILPSYIGLFIPGGQALMVVRVLRLLRVFRVLKMVRHIRGSTILMRALFQSRAKITVFFVTLLLITLIAGTLMYLVEGDSSGFTSIPTSVYWAVVTVTTLGYGDLAPITPAGKLLTSLLVLTGYAILAVPTGIVTAEIAKADSNETSVACPSCGVHGHLPDAKFCRRCSAELH</sequence>
<feature type="transmembrane region" description="Helical" evidence="12">
    <location>
        <begin position="149"/>
        <end position="172"/>
    </location>
</feature>
<proteinExistence type="predicted"/>
<protein>
    <submittedName>
        <fullName evidence="14">Ion transporter</fullName>
    </submittedName>
</protein>
<dbReference type="Proteomes" id="UP000658278">
    <property type="component" value="Unassembled WGS sequence"/>
</dbReference>
<dbReference type="PRINTS" id="PR00169">
    <property type="entry name" value="KCHANNEL"/>
</dbReference>
<accession>A0A934RCR2</accession>
<keyword evidence="10 12" id="KW-0472">Membrane</keyword>
<evidence type="ECO:0000313" key="14">
    <source>
        <dbReference type="EMBL" id="MBK1826191.1"/>
    </source>
</evidence>
<keyword evidence="8 12" id="KW-1133">Transmembrane helix</keyword>
<evidence type="ECO:0000256" key="2">
    <source>
        <dbReference type="ARBA" id="ARBA00022448"/>
    </source>
</evidence>
<evidence type="ECO:0000256" key="1">
    <source>
        <dbReference type="ARBA" id="ARBA00004141"/>
    </source>
</evidence>
<dbReference type="InterPro" id="IPR005821">
    <property type="entry name" value="Ion_trans_dom"/>
</dbReference>
<evidence type="ECO:0000259" key="13">
    <source>
        <dbReference type="Pfam" id="PF00520"/>
    </source>
</evidence>
<dbReference type="InterPro" id="IPR027359">
    <property type="entry name" value="Volt_channel_dom_sf"/>
</dbReference>
<dbReference type="GO" id="GO:0005249">
    <property type="term" value="F:voltage-gated potassium channel activity"/>
    <property type="evidence" value="ECO:0007669"/>
    <property type="project" value="InterPro"/>
</dbReference>
<evidence type="ECO:0000256" key="9">
    <source>
        <dbReference type="ARBA" id="ARBA00023065"/>
    </source>
</evidence>
<gene>
    <name evidence="14" type="ORF">JIN81_04115</name>
</gene>